<feature type="compositionally biased region" description="Acidic residues" evidence="1">
    <location>
        <begin position="530"/>
        <end position="552"/>
    </location>
</feature>
<evidence type="ECO:0000313" key="3">
    <source>
        <dbReference type="EMBL" id="KAF1955241.1"/>
    </source>
</evidence>
<dbReference type="OrthoDB" id="5222339at2759"/>
<sequence length="552" mass="59681">MAREDLLQYLILPGGQPTSTPSNPPSTAKKSESSLDLNKHDSESRTAEPIRDLQSDYWRYRGQFQALTLLKSQANITNRKDCKMEVDTAPPAALFGVNTGAGDYMTIDDYLATHTPPAPKHLPPAPKPKAEAAAITLVPRAVGARTSKHTNLLHEKYQALNIPQPEFVFEGNSSKGWWGKVVFWRLLAEAEAEEIELSHGARVAENGDVEIKEKGPFSSKQEAKEKLSEGALKVLVGLEAEGKVLKREKARKVKENTSVTAEGQRQEPSVNYVGQLLEFQRSIASPQPTYTDYQVGTGFTCLLTIDSIPTPFGTLQAPYFSSKKAARHNAARLAVEFFKAQGLWPDSATDVGGIKKKKRKTTPASPPVQAPTPSPDTRSASSSDSPDSPGTPTTITTTAGGESYASRVATLAATLSLPPPSYTSTPSTTAPGFYTVHCSFRNSAHEGPLGEARHIFGKKKAKEECARLTLEYLMSVRETRMSYGRMMMEGVVGGGEVAEVAVGRAVGGDGDGGVEREVVWRRAGRGVEGDEKEEGEWEGDSSGDEGWESALE</sequence>
<dbReference type="InterPro" id="IPR014720">
    <property type="entry name" value="dsRBD_dom"/>
</dbReference>
<feature type="region of interest" description="Disordered" evidence="1">
    <location>
        <begin position="12"/>
        <end position="48"/>
    </location>
</feature>
<feature type="domain" description="DRBM" evidence="2">
    <location>
        <begin position="272"/>
        <end position="339"/>
    </location>
</feature>
<organism evidence="3 4">
    <name type="scientific">Byssothecium circinans</name>
    <dbReference type="NCBI Taxonomy" id="147558"/>
    <lineage>
        <taxon>Eukaryota</taxon>
        <taxon>Fungi</taxon>
        <taxon>Dikarya</taxon>
        <taxon>Ascomycota</taxon>
        <taxon>Pezizomycotina</taxon>
        <taxon>Dothideomycetes</taxon>
        <taxon>Pleosporomycetidae</taxon>
        <taxon>Pleosporales</taxon>
        <taxon>Massarineae</taxon>
        <taxon>Massarinaceae</taxon>
        <taxon>Byssothecium</taxon>
    </lineage>
</organism>
<dbReference type="SMART" id="SM00358">
    <property type="entry name" value="DSRM"/>
    <property type="match status" value="2"/>
</dbReference>
<proteinExistence type="predicted"/>
<gene>
    <name evidence="3" type="ORF">CC80DRAFT_564719</name>
</gene>
<dbReference type="AlphaFoldDB" id="A0A6A5TRH8"/>
<evidence type="ECO:0000256" key="1">
    <source>
        <dbReference type="SAM" id="MobiDB-lite"/>
    </source>
</evidence>
<evidence type="ECO:0000313" key="4">
    <source>
        <dbReference type="Proteomes" id="UP000800035"/>
    </source>
</evidence>
<feature type="domain" description="DRBM" evidence="2">
    <location>
        <begin position="404"/>
        <end position="474"/>
    </location>
</feature>
<dbReference type="Gene3D" id="3.30.160.20">
    <property type="match status" value="1"/>
</dbReference>
<feature type="compositionally biased region" description="Pro residues" evidence="1">
    <location>
        <begin position="364"/>
        <end position="374"/>
    </location>
</feature>
<feature type="region of interest" description="Disordered" evidence="1">
    <location>
        <begin position="517"/>
        <end position="552"/>
    </location>
</feature>
<feature type="compositionally biased region" description="Basic and acidic residues" evidence="1">
    <location>
        <begin position="29"/>
        <end position="48"/>
    </location>
</feature>
<name>A0A6A5TRH8_9PLEO</name>
<keyword evidence="4" id="KW-1185">Reference proteome</keyword>
<reference evidence="3" key="1">
    <citation type="journal article" date="2020" name="Stud. Mycol.">
        <title>101 Dothideomycetes genomes: a test case for predicting lifestyles and emergence of pathogens.</title>
        <authorList>
            <person name="Haridas S."/>
            <person name="Albert R."/>
            <person name="Binder M."/>
            <person name="Bloem J."/>
            <person name="Labutti K."/>
            <person name="Salamov A."/>
            <person name="Andreopoulos B."/>
            <person name="Baker S."/>
            <person name="Barry K."/>
            <person name="Bills G."/>
            <person name="Bluhm B."/>
            <person name="Cannon C."/>
            <person name="Castanera R."/>
            <person name="Culley D."/>
            <person name="Daum C."/>
            <person name="Ezra D."/>
            <person name="Gonzalez J."/>
            <person name="Henrissat B."/>
            <person name="Kuo A."/>
            <person name="Liang C."/>
            <person name="Lipzen A."/>
            <person name="Lutzoni F."/>
            <person name="Magnuson J."/>
            <person name="Mondo S."/>
            <person name="Nolan M."/>
            <person name="Ohm R."/>
            <person name="Pangilinan J."/>
            <person name="Park H.-J."/>
            <person name="Ramirez L."/>
            <person name="Alfaro M."/>
            <person name="Sun H."/>
            <person name="Tritt A."/>
            <person name="Yoshinaga Y."/>
            <person name="Zwiers L.-H."/>
            <person name="Turgeon B."/>
            <person name="Goodwin S."/>
            <person name="Spatafora J."/>
            <person name="Crous P."/>
            <person name="Grigoriev I."/>
        </authorList>
    </citation>
    <scope>NUCLEOTIDE SEQUENCE</scope>
    <source>
        <strain evidence="3">CBS 675.92</strain>
    </source>
</reference>
<dbReference type="EMBL" id="ML976995">
    <property type="protein sequence ID" value="KAF1955241.1"/>
    <property type="molecule type" value="Genomic_DNA"/>
</dbReference>
<protein>
    <recommendedName>
        <fullName evidence="2">DRBM domain-containing protein</fullName>
    </recommendedName>
</protein>
<feature type="compositionally biased region" description="Low complexity" evidence="1">
    <location>
        <begin position="17"/>
        <end position="27"/>
    </location>
</feature>
<dbReference type="SUPFAM" id="SSF54768">
    <property type="entry name" value="dsRNA-binding domain-like"/>
    <property type="match status" value="1"/>
</dbReference>
<feature type="compositionally biased region" description="Basic and acidic residues" evidence="1">
    <location>
        <begin position="517"/>
        <end position="529"/>
    </location>
</feature>
<dbReference type="Proteomes" id="UP000800035">
    <property type="component" value="Unassembled WGS sequence"/>
</dbReference>
<evidence type="ECO:0000259" key="2">
    <source>
        <dbReference type="SMART" id="SM00358"/>
    </source>
</evidence>
<feature type="region of interest" description="Disordered" evidence="1">
    <location>
        <begin position="349"/>
        <end position="402"/>
    </location>
</feature>
<accession>A0A6A5TRH8</accession>
<feature type="compositionally biased region" description="Low complexity" evidence="1">
    <location>
        <begin position="375"/>
        <end position="402"/>
    </location>
</feature>